<reference evidence="1" key="1">
    <citation type="submission" date="2020-04" db="EMBL/GenBank/DDBJ databases">
        <authorList>
            <person name="Chiriac C."/>
            <person name="Salcher M."/>
            <person name="Ghai R."/>
            <person name="Kavagutti S V."/>
        </authorList>
    </citation>
    <scope>NUCLEOTIDE SEQUENCE</scope>
</reference>
<proteinExistence type="predicted"/>
<accession>A0A6J5NJM5</accession>
<evidence type="ECO:0000313" key="1">
    <source>
        <dbReference type="EMBL" id="CAB4160030.1"/>
    </source>
</evidence>
<sequence>MSVISYQTEKQKAFHSRRTMYKIRQVKHEYHVSMNNEVTKDGVTYNPDFIYDGLSNIINDRTVYNIVEIVFAYERGLFYPVVILKNARLLAVHPGGKYWTVVSDMKHSETFNYTIEKVGETYSTTDSESIITDINLSKVSKNSKLSIVNEYNQTYFKKTLLDDGKLMYSLCLNSLDSICTTIASM</sequence>
<name>A0A6J5NJM5_9CAUD</name>
<dbReference type="EMBL" id="LR796696">
    <property type="protein sequence ID" value="CAB4160030.1"/>
    <property type="molecule type" value="Genomic_DNA"/>
</dbReference>
<protein>
    <submittedName>
        <fullName evidence="1">Uncharacterized protein</fullName>
    </submittedName>
</protein>
<organism evidence="1">
    <name type="scientific">uncultured Caudovirales phage</name>
    <dbReference type="NCBI Taxonomy" id="2100421"/>
    <lineage>
        <taxon>Viruses</taxon>
        <taxon>Duplodnaviria</taxon>
        <taxon>Heunggongvirae</taxon>
        <taxon>Uroviricota</taxon>
        <taxon>Caudoviricetes</taxon>
        <taxon>Peduoviridae</taxon>
        <taxon>Maltschvirus</taxon>
        <taxon>Maltschvirus maltsch</taxon>
    </lineage>
</organism>
<gene>
    <name evidence="1" type="ORF">UFOVP724_50</name>
</gene>